<organism evidence="3 4">
    <name type="scientific">Cerasicoccus arenae</name>
    <dbReference type="NCBI Taxonomy" id="424488"/>
    <lineage>
        <taxon>Bacteria</taxon>
        <taxon>Pseudomonadati</taxon>
        <taxon>Verrucomicrobiota</taxon>
        <taxon>Opitutia</taxon>
        <taxon>Puniceicoccales</taxon>
        <taxon>Cerasicoccaceae</taxon>
        <taxon>Cerasicoccus</taxon>
    </lineage>
</organism>
<dbReference type="InterPro" id="IPR020958">
    <property type="entry name" value="DUF3686"/>
</dbReference>
<dbReference type="Pfam" id="PF25472">
    <property type="entry name" value="DUF7902"/>
    <property type="match status" value="1"/>
</dbReference>
<evidence type="ECO:0000313" key="3">
    <source>
        <dbReference type="EMBL" id="GHB99546.1"/>
    </source>
</evidence>
<dbReference type="InterPro" id="IPR003593">
    <property type="entry name" value="AAA+_ATPase"/>
</dbReference>
<dbReference type="GO" id="GO:0016887">
    <property type="term" value="F:ATP hydrolysis activity"/>
    <property type="evidence" value="ECO:0007669"/>
    <property type="project" value="InterPro"/>
</dbReference>
<comment type="caution">
    <text evidence="3">The sequence shown here is derived from an EMBL/GenBank/DDBJ whole genome shotgun (WGS) entry which is preliminary data.</text>
</comment>
<sequence length="1808" mass="205039">MADTATDTPAPASAPKLEGGAYEVIRQRLDTQSAELLKRLQTLNINRQSVFGAIENKLIATDRITTEHNCTPRDMVSLPGGRFLFGYNVKLGLKSQMQIGDVFAAYRLDGEDQSFHTEALDIISNQEFQEDFAYLYKYYKATSFVKFLLRGHEFYMAFRISDDIRDIKVFKWLITDDGLNYLGNRFDPEYTFPPQHSFTWTRAHREMQRSGQHPHISIEDKLFVETVGGDLTIKIEDNTTSGEGIYSEPVDHVDQTLDDADIFYAVVGELILLRILPYQEKKTRYFIYNSKVKEVRRSDAIGSSCVALPEEQGVIFANGYYLHSGECKLFDSSHSNMWFERLVKSPNGEDFLFSFYERVTGEYVLMSYNLIQQTVGTPIICHGFTIFDNGEMVYFRGGDEAQKHHSLQIWQTPFTNDDLPPTGKADSYLFKVGNKEVVRSMSECYEVYNLLQKDESYTGLYVDLVKLSSDILDTYFWLNSDEAANIKETLYTINRTAQSAIDEFDKVQRIRKSTNEQTEAVQVRVRKVTTEVSSTKPDDIIGFVRSLADLRTLRGEIIGLRDLRYANIPLSEELENKVRALSDQVAQQAVEFLLLDEALDPYRNAVEEQATAIEQIEKVTQANEISEKLDAAGAELELLIEIVGNLKIEDATQTTRIIDSISNIYSRLNQVRNDLKARRKELMLVEGAAQFNAQLKLLNQAVANYLDLCETPKQCDDYLTKLMVQLEELEGRYADFDEYLDQLTTKRDELYNAFETKKMSLQESRNRQTTRLLTSAKRILTGIENRAKGLKEITDINGYFASDLMVEKVRDIADELGKIGENLKGDDILGQLKTVQSDAIRQLKDKQELFVDGEDIIRFGQHSFSVNTQELALTTVQREGGIYFHLSGTQFFDPIKDEVLLDTRSVWEMEAISESRVVYRGEYLAYQLLRHFDAKNKAENSDLNISSSDYQALDDKARLEFVQRFMAPRYQEGYMKGVHDEDAFRILDALLAIHSTVGLLRYSPDARACGLVYWQHFIGRTPDNDLLSAKVDAFGEMLRLFPQHRTQQGYVNELHKRITTFCEDSGLCDAKLAEDAAEYLFHELIDAESFTVSLEAASLAESFHHELVSKRFTDKLEKARAAMRGNAPGEFQVLRDWIRGYALAQNMPENQFEYLDEAAAHLLRGPIEKRHVVDVPIETEITGLRGDHDVVQGKVIYLHYNKFLAKMREHEREVVPLYRRFQERKAELVDVMREDLRLNELKPRVMSAFVRNQLLDKVYLPMIGDNLAKQIGTAGGDARTDRMGMLLLISPPGYGKTTLMEYIANRLGITFVKVNGPAIGHHVTSLDPEDAPNKAAAEEVEKLNLAFEMGDNVMIYLDDIQHCNPELLQKFISLCDAQRKIEGVYKGKARTYDLKGRKVAVVMAGNPYTETGGKFQIPDMLANRADTYNLGDIIGGHHTAFEDSYLENSLTSNTALRPLSNRSRTDVYAVIKIAKTGIREGVEFEGSYSGEEVEEMVGVMKKMMRVRDTILRVNLAYIKSAAQADDFRTEPPFKLQGSYRNMNRIAEKLLPIMSDSEVESLIDDHYENEAQTLTQGAEANLLKFRQLEGKITPPELERWEEIKKRFTKNKILGGANSDPVNKVVSQLADNNTALSEGLSALGERLAAMRQPVTFDGSTLDKIRALFPNPPEPKPLQLDESTLAKLSELLPKRSEQPPTLALSDEAATLLNKLVNSLEKSAKPKSTPKPQADSATIYAEAIEKLGEKLAARPSVVLPKLSLDERTDSTLDQILEAFHVLFRHTGIEPQAQRDTPPKKTRPKKPLADDSL</sequence>
<dbReference type="Gene3D" id="3.40.50.300">
    <property type="entry name" value="P-loop containing nucleotide triphosphate hydrolases"/>
    <property type="match status" value="1"/>
</dbReference>
<reference evidence="3" key="2">
    <citation type="submission" date="2020-09" db="EMBL/GenBank/DDBJ databases">
        <authorList>
            <person name="Sun Q."/>
            <person name="Kim S."/>
        </authorList>
    </citation>
    <scope>NUCLEOTIDE SEQUENCE</scope>
    <source>
        <strain evidence="3">KCTC 12870</strain>
    </source>
</reference>
<evidence type="ECO:0000259" key="2">
    <source>
        <dbReference type="SMART" id="SM00382"/>
    </source>
</evidence>
<dbReference type="GO" id="GO:0005524">
    <property type="term" value="F:ATP binding"/>
    <property type="evidence" value="ECO:0007669"/>
    <property type="project" value="InterPro"/>
</dbReference>
<dbReference type="Pfam" id="PF00004">
    <property type="entry name" value="AAA"/>
    <property type="match status" value="1"/>
</dbReference>
<proteinExistence type="predicted"/>
<evidence type="ECO:0000313" key="4">
    <source>
        <dbReference type="Proteomes" id="UP000642829"/>
    </source>
</evidence>
<dbReference type="Proteomes" id="UP000642829">
    <property type="component" value="Unassembled WGS sequence"/>
</dbReference>
<reference evidence="3" key="1">
    <citation type="journal article" date="2014" name="Int. J. Syst. Evol. Microbiol.">
        <title>Complete genome sequence of Corynebacterium casei LMG S-19264T (=DSM 44701T), isolated from a smear-ripened cheese.</title>
        <authorList>
            <consortium name="US DOE Joint Genome Institute (JGI-PGF)"/>
            <person name="Walter F."/>
            <person name="Albersmeier A."/>
            <person name="Kalinowski J."/>
            <person name="Ruckert C."/>
        </authorList>
    </citation>
    <scope>NUCLEOTIDE SEQUENCE</scope>
    <source>
        <strain evidence="3">KCTC 12870</strain>
    </source>
</reference>
<protein>
    <submittedName>
        <fullName evidence="3">ATPase AAA</fullName>
    </submittedName>
</protein>
<keyword evidence="4" id="KW-1185">Reference proteome</keyword>
<evidence type="ECO:0000256" key="1">
    <source>
        <dbReference type="SAM" id="MobiDB-lite"/>
    </source>
</evidence>
<accession>A0A8J3DFA0</accession>
<dbReference type="EMBL" id="BMXG01000007">
    <property type="protein sequence ID" value="GHB99546.1"/>
    <property type="molecule type" value="Genomic_DNA"/>
</dbReference>
<dbReference type="SUPFAM" id="SSF52540">
    <property type="entry name" value="P-loop containing nucleoside triphosphate hydrolases"/>
    <property type="match status" value="1"/>
</dbReference>
<dbReference type="RefSeq" id="WP_189513507.1">
    <property type="nucleotide sequence ID" value="NZ_BMXG01000007.1"/>
</dbReference>
<dbReference type="InterPro" id="IPR057224">
    <property type="entry name" value="DUF7902"/>
</dbReference>
<name>A0A8J3DFA0_9BACT</name>
<dbReference type="InterPro" id="IPR003959">
    <property type="entry name" value="ATPase_AAA_core"/>
</dbReference>
<dbReference type="Pfam" id="PF12458">
    <property type="entry name" value="DUF3686"/>
    <property type="match status" value="1"/>
</dbReference>
<feature type="region of interest" description="Disordered" evidence="1">
    <location>
        <begin position="1782"/>
        <end position="1808"/>
    </location>
</feature>
<gene>
    <name evidence="3" type="ORF">GCM10007047_14770</name>
</gene>
<dbReference type="SMART" id="SM00382">
    <property type="entry name" value="AAA"/>
    <property type="match status" value="1"/>
</dbReference>
<feature type="domain" description="AAA+ ATPase" evidence="2">
    <location>
        <begin position="1282"/>
        <end position="1435"/>
    </location>
</feature>
<dbReference type="InterPro" id="IPR027417">
    <property type="entry name" value="P-loop_NTPase"/>
</dbReference>